<keyword evidence="2" id="KW-1133">Transmembrane helix</keyword>
<organism evidence="4 5">
    <name type="scientific">Tenebrio molitor</name>
    <name type="common">Yellow mealworm beetle</name>
    <dbReference type="NCBI Taxonomy" id="7067"/>
    <lineage>
        <taxon>Eukaryota</taxon>
        <taxon>Metazoa</taxon>
        <taxon>Ecdysozoa</taxon>
        <taxon>Arthropoda</taxon>
        <taxon>Hexapoda</taxon>
        <taxon>Insecta</taxon>
        <taxon>Pterygota</taxon>
        <taxon>Neoptera</taxon>
        <taxon>Endopterygota</taxon>
        <taxon>Coleoptera</taxon>
        <taxon>Polyphaga</taxon>
        <taxon>Cucujiformia</taxon>
        <taxon>Tenebrionidae</taxon>
        <taxon>Tenebrio</taxon>
    </lineage>
</organism>
<feature type="compositionally biased region" description="Polar residues" evidence="1">
    <location>
        <begin position="458"/>
        <end position="470"/>
    </location>
</feature>
<feature type="compositionally biased region" description="Basic and acidic residues" evidence="1">
    <location>
        <begin position="291"/>
        <end position="317"/>
    </location>
</feature>
<reference evidence="4" key="2">
    <citation type="submission" date="2021-08" db="EMBL/GenBank/DDBJ databases">
        <authorList>
            <person name="Eriksson T."/>
        </authorList>
    </citation>
    <scope>NUCLEOTIDE SEQUENCE</scope>
    <source>
        <strain evidence="4">Stoneville</strain>
        <tissue evidence="4">Whole head</tissue>
    </source>
</reference>
<gene>
    <name evidence="4" type="ORF">GEV33_013809</name>
</gene>
<keyword evidence="3" id="KW-0732">Signal</keyword>
<keyword evidence="2" id="KW-0472">Membrane</keyword>
<protein>
    <submittedName>
        <fullName evidence="4">Uncharacterized protein</fullName>
    </submittedName>
</protein>
<feature type="signal peptide" evidence="3">
    <location>
        <begin position="1"/>
        <end position="18"/>
    </location>
</feature>
<feature type="compositionally biased region" description="Basic and acidic residues" evidence="1">
    <location>
        <begin position="443"/>
        <end position="454"/>
    </location>
</feature>
<evidence type="ECO:0000313" key="5">
    <source>
        <dbReference type="Proteomes" id="UP000719412"/>
    </source>
</evidence>
<name>A0A8J6H7W3_TENMO</name>
<proteinExistence type="predicted"/>
<dbReference type="Proteomes" id="UP000719412">
    <property type="component" value="Unassembled WGS sequence"/>
</dbReference>
<feature type="region of interest" description="Disordered" evidence="1">
    <location>
        <begin position="96"/>
        <end position="371"/>
    </location>
</feature>
<feature type="compositionally biased region" description="Basic and acidic residues" evidence="1">
    <location>
        <begin position="341"/>
        <end position="366"/>
    </location>
</feature>
<feature type="chain" id="PRO_5035178843" evidence="3">
    <location>
        <begin position="19"/>
        <end position="470"/>
    </location>
</feature>
<keyword evidence="2" id="KW-0812">Transmembrane</keyword>
<evidence type="ECO:0000256" key="2">
    <source>
        <dbReference type="SAM" id="Phobius"/>
    </source>
</evidence>
<dbReference type="AlphaFoldDB" id="A0A8J6H7W3"/>
<sequence>MYLFYICLLVLQAQISFSLYDEETDLSSLSANYQEVEPFDENFENWSAQNDAGVVIFESVSRSLLKKICEKSNTLVYITQEDVTVDCKAFNNDNRPIDQGSKIVKREAEVEVEGSGDGGNGNTDQDQVDGAGDVNPATATPQTPQETRPEEIVKAAEVITTEVPQVPEAPESVPETPESVPEAPESVPEAPESVSETPESVSEAPESVPEAPETSESATETSEPETKNEVQEEPSEVPDATSEPSENPSEAPESKSEVTETAPVIPQNPAEPEPKPDTAESPNDNVEPTDEQVHQELDEPDLGKEPESKPDGGDKDSNSQNFSPHDSDAEIVQGKTLINTKKNEEVKEGENDDDSVKAHTSTEDVKSSGSSKDTTILVVLFVAVIIVGAAAFAYNFIKKRRQQSADLERVERGSIKRSFQNLAKADNEPEKKPLIGEKKDVEMVDMKKESRAPDDQNVENTTSDTSVKIS</sequence>
<reference evidence="4" key="1">
    <citation type="journal article" date="2020" name="J Insects Food Feed">
        <title>The yellow mealworm (Tenebrio molitor) genome: a resource for the emerging insects as food and feed industry.</title>
        <authorList>
            <person name="Eriksson T."/>
            <person name="Andere A."/>
            <person name="Kelstrup H."/>
            <person name="Emery V."/>
            <person name="Picard C."/>
        </authorList>
    </citation>
    <scope>NUCLEOTIDE SEQUENCE</scope>
    <source>
        <strain evidence="4">Stoneville</strain>
        <tissue evidence="4">Whole head</tissue>
    </source>
</reference>
<feature type="compositionally biased region" description="Low complexity" evidence="1">
    <location>
        <begin position="122"/>
        <end position="146"/>
    </location>
</feature>
<feature type="compositionally biased region" description="Low complexity" evidence="1">
    <location>
        <begin position="166"/>
        <end position="221"/>
    </location>
</feature>
<accession>A0A8J6H7W3</accession>
<keyword evidence="5" id="KW-1185">Reference proteome</keyword>
<dbReference type="EMBL" id="JABDTM020028415">
    <property type="protein sequence ID" value="KAH0808982.1"/>
    <property type="molecule type" value="Genomic_DNA"/>
</dbReference>
<feature type="region of interest" description="Disordered" evidence="1">
    <location>
        <begin position="443"/>
        <end position="470"/>
    </location>
</feature>
<evidence type="ECO:0000313" key="4">
    <source>
        <dbReference type="EMBL" id="KAH0808982.1"/>
    </source>
</evidence>
<evidence type="ECO:0000256" key="3">
    <source>
        <dbReference type="SAM" id="SignalP"/>
    </source>
</evidence>
<feature type="compositionally biased region" description="Low complexity" evidence="1">
    <location>
        <begin position="242"/>
        <end position="251"/>
    </location>
</feature>
<comment type="caution">
    <text evidence="4">The sequence shown here is derived from an EMBL/GenBank/DDBJ whole genome shotgun (WGS) entry which is preliminary data.</text>
</comment>
<feature type="transmembrane region" description="Helical" evidence="2">
    <location>
        <begin position="376"/>
        <end position="397"/>
    </location>
</feature>
<evidence type="ECO:0000256" key="1">
    <source>
        <dbReference type="SAM" id="MobiDB-lite"/>
    </source>
</evidence>